<dbReference type="AlphaFoldDB" id="A0A7R9AJD8"/>
<protein>
    <recommendedName>
        <fullName evidence="8">Peptidase S24/S26A/S26B/S26C domain-containing protein</fullName>
    </recommendedName>
</protein>
<comment type="similarity">
    <text evidence="1 7">Belongs to the peptidase S24 family.</text>
</comment>
<dbReference type="Gene3D" id="2.10.109.10">
    <property type="entry name" value="Umud Fragment, subunit A"/>
    <property type="match status" value="1"/>
</dbReference>
<keyword evidence="6" id="KW-0742">SOS response</keyword>
<evidence type="ECO:0000256" key="1">
    <source>
        <dbReference type="ARBA" id="ARBA00007484"/>
    </source>
</evidence>
<evidence type="ECO:0000256" key="5">
    <source>
        <dbReference type="ARBA" id="ARBA00023204"/>
    </source>
</evidence>
<gene>
    <name evidence="9" type="ORF">DSTB1V02_LOCUS15161</name>
</gene>
<dbReference type="CDD" id="cd06529">
    <property type="entry name" value="S24_LexA-like"/>
    <property type="match status" value="1"/>
</dbReference>
<name>A0A7R9AJD8_9CRUS</name>
<dbReference type="InterPro" id="IPR050077">
    <property type="entry name" value="LexA_repressor"/>
</dbReference>
<evidence type="ECO:0000313" key="9">
    <source>
        <dbReference type="EMBL" id="CAD7255416.1"/>
    </source>
</evidence>
<evidence type="ECO:0000313" key="10">
    <source>
        <dbReference type="Proteomes" id="UP000677054"/>
    </source>
</evidence>
<keyword evidence="3 7" id="KW-0378">Hydrolase</keyword>
<organism evidence="9">
    <name type="scientific">Darwinula stevensoni</name>
    <dbReference type="NCBI Taxonomy" id="69355"/>
    <lineage>
        <taxon>Eukaryota</taxon>
        <taxon>Metazoa</taxon>
        <taxon>Ecdysozoa</taxon>
        <taxon>Arthropoda</taxon>
        <taxon>Crustacea</taxon>
        <taxon>Oligostraca</taxon>
        <taxon>Ostracoda</taxon>
        <taxon>Podocopa</taxon>
        <taxon>Podocopida</taxon>
        <taxon>Darwinulocopina</taxon>
        <taxon>Darwinuloidea</taxon>
        <taxon>Darwinulidae</taxon>
        <taxon>Darwinula</taxon>
    </lineage>
</organism>
<dbReference type="GO" id="GO:0006281">
    <property type="term" value="P:DNA repair"/>
    <property type="evidence" value="ECO:0007669"/>
    <property type="project" value="UniProtKB-KW"/>
</dbReference>
<evidence type="ECO:0000256" key="3">
    <source>
        <dbReference type="ARBA" id="ARBA00022801"/>
    </source>
</evidence>
<feature type="domain" description="Peptidase S24/S26A/S26B/S26C" evidence="8">
    <location>
        <begin position="26"/>
        <end position="137"/>
    </location>
</feature>
<keyword evidence="10" id="KW-1185">Reference proteome</keyword>
<dbReference type="GO" id="GO:0003677">
    <property type="term" value="F:DNA binding"/>
    <property type="evidence" value="ECO:0007669"/>
    <property type="project" value="InterPro"/>
</dbReference>
<dbReference type="GO" id="GO:0006355">
    <property type="term" value="P:regulation of DNA-templated transcription"/>
    <property type="evidence" value="ECO:0007669"/>
    <property type="project" value="InterPro"/>
</dbReference>
<evidence type="ECO:0000256" key="2">
    <source>
        <dbReference type="ARBA" id="ARBA00022763"/>
    </source>
</evidence>
<accession>A0A7R9AJD8</accession>
<keyword evidence="2" id="KW-0227">DNA damage</keyword>
<dbReference type="InterPro" id="IPR039418">
    <property type="entry name" value="LexA-like"/>
</dbReference>
<dbReference type="PANTHER" id="PTHR33516:SF2">
    <property type="entry name" value="LEXA REPRESSOR-RELATED"/>
    <property type="match status" value="1"/>
</dbReference>
<dbReference type="PRINTS" id="PR00726">
    <property type="entry name" value="LEXASERPTASE"/>
</dbReference>
<sequence>MHLVPKVWRPMRHNDTFALPHAGEPIAAGFPSPAADYAQDALDIHDYLVARPLATFLFNVAGDSMKDAGILDGDKVVVDKSVAPQSGQIVVAVVDGQFTLKRLWRRGQRVELRAENAAYPPIVLQEGQELQIWGVVVGVVRRYWPRS</sequence>
<proteinExistence type="inferred from homology"/>
<dbReference type="PANTHER" id="PTHR33516">
    <property type="entry name" value="LEXA REPRESSOR"/>
    <property type="match status" value="1"/>
</dbReference>
<dbReference type="Pfam" id="PF00717">
    <property type="entry name" value="Peptidase_S24"/>
    <property type="match status" value="1"/>
</dbReference>
<evidence type="ECO:0000256" key="4">
    <source>
        <dbReference type="ARBA" id="ARBA00022813"/>
    </source>
</evidence>
<evidence type="ECO:0000256" key="6">
    <source>
        <dbReference type="ARBA" id="ARBA00023236"/>
    </source>
</evidence>
<dbReference type="EMBL" id="LR925752">
    <property type="protein sequence ID" value="CAD7255416.1"/>
    <property type="molecule type" value="Genomic_DNA"/>
</dbReference>
<dbReference type="InterPro" id="IPR015927">
    <property type="entry name" value="Peptidase_S24_S26A/B/C"/>
</dbReference>
<dbReference type="InterPro" id="IPR036286">
    <property type="entry name" value="LexA/Signal_pep-like_sf"/>
</dbReference>
<dbReference type="SUPFAM" id="SSF51306">
    <property type="entry name" value="LexA/Signal peptidase"/>
    <property type="match status" value="1"/>
</dbReference>
<dbReference type="OrthoDB" id="5422924at2759"/>
<dbReference type="GO" id="GO:0016787">
    <property type="term" value="F:hydrolase activity"/>
    <property type="evidence" value="ECO:0007669"/>
    <property type="project" value="UniProtKB-KW"/>
</dbReference>
<reference evidence="9" key="1">
    <citation type="submission" date="2020-11" db="EMBL/GenBank/DDBJ databases">
        <authorList>
            <person name="Tran Van P."/>
        </authorList>
    </citation>
    <scope>NUCLEOTIDE SEQUENCE</scope>
</reference>
<dbReference type="InterPro" id="IPR006197">
    <property type="entry name" value="Peptidase_S24_LexA"/>
</dbReference>
<dbReference type="NCBIfam" id="NF007621">
    <property type="entry name" value="PRK10276.1"/>
    <property type="match status" value="1"/>
</dbReference>
<dbReference type="Proteomes" id="UP000677054">
    <property type="component" value="Unassembled WGS sequence"/>
</dbReference>
<keyword evidence="4 7" id="KW-0068">Autocatalytic cleavage</keyword>
<dbReference type="EMBL" id="CAJPEV010026234">
    <property type="protein sequence ID" value="CAG0908699.1"/>
    <property type="molecule type" value="Genomic_DNA"/>
</dbReference>
<evidence type="ECO:0000259" key="8">
    <source>
        <dbReference type="Pfam" id="PF00717"/>
    </source>
</evidence>
<keyword evidence="5" id="KW-0234">DNA repair</keyword>
<evidence type="ECO:0000256" key="7">
    <source>
        <dbReference type="RuleBase" id="RU003991"/>
    </source>
</evidence>